<comment type="caution">
    <text evidence="2">The sequence shown here is derived from an EMBL/GenBank/DDBJ whole genome shotgun (WGS) entry which is preliminary data.</text>
</comment>
<reference evidence="2 3" key="1">
    <citation type="submission" date="2020-09" db="EMBL/GenBank/DDBJ databases">
        <title>De no assembly of potato wild relative species, Solanum commersonii.</title>
        <authorList>
            <person name="Cho K."/>
        </authorList>
    </citation>
    <scope>NUCLEOTIDE SEQUENCE [LARGE SCALE GENOMIC DNA]</scope>
    <source>
        <strain evidence="2">LZ3.2</strain>
        <tissue evidence="2">Leaf</tissue>
    </source>
</reference>
<evidence type="ECO:0000313" key="2">
    <source>
        <dbReference type="EMBL" id="KAG5621343.1"/>
    </source>
</evidence>
<keyword evidence="1" id="KW-0812">Transmembrane</keyword>
<protein>
    <submittedName>
        <fullName evidence="2">Uncharacterized protein</fullName>
    </submittedName>
</protein>
<feature type="transmembrane region" description="Helical" evidence="1">
    <location>
        <begin position="23"/>
        <end position="42"/>
    </location>
</feature>
<dbReference type="EMBL" id="JACXVP010000002">
    <property type="protein sequence ID" value="KAG5621343.1"/>
    <property type="molecule type" value="Genomic_DNA"/>
</dbReference>
<dbReference type="Proteomes" id="UP000824120">
    <property type="component" value="Chromosome 2"/>
</dbReference>
<keyword evidence="1" id="KW-0472">Membrane</keyword>
<evidence type="ECO:0000313" key="3">
    <source>
        <dbReference type="Proteomes" id="UP000824120"/>
    </source>
</evidence>
<gene>
    <name evidence="2" type="ORF">H5410_006561</name>
</gene>
<keyword evidence="1" id="KW-1133">Transmembrane helix</keyword>
<keyword evidence="3" id="KW-1185">Reference proteome</keyword>
<organism evidence="2 3">
    <name type="scientific">Solanum commersonii</name>
    <name type="common">Commerson's wild potato</name>
    <name type="synonym">Commerson's nightshade</name>
    <dbReference type="NCBI Taxonomy" id="4109"/>
    <lineage>
        <taxon>Eukaryota</taxon>
        <taxon>Viridiplantae</taxon>
        <taxon>Streptophyta</taxon>
        <taxon>Embryophyta</taxon>
        <taxon>Tracheophyta</taxon>
        <taxon>Spermatophyta</taxon>
        <taxon>Magnoliopsida</taxon>
        <taxon>eudicotyledons</taxon>
        <taxon>Gunneridae</taxon>
        <taxon>Pentapetalae</taxon>
        <taxon>asterids</taxon>
        <taxon>lamiids</taxon>
        <taxon>Solanales</taxon>
        <taxon>Solanaceae</taxon>
        <taxon>Solanoideae</taxon>
        <taxon>Solaneae</taxon>
        <taxon>Solanum</taxon>
    </lineage>
</organism>
<dbReference type="AlphaFoldDB" id="A0A9J6ABQ5"/>
<proteinExistence type="predicted"/>
<accession>A0A9J6ABQ5</accession>
<sequence length="43" mass="5228">MLLLVAMVKKLYKKIIMKKLRRVYILFKCIYCGIHINLLLLLY</sequence>
<name>A0A9J6ABQ5_SOLCO</name>
<evidence type="ECO:0000256" key="1">
    <source>
        <dbReference type="SAM" id="Phobius"/>
    </source>
</evidence>